<gene>
    <name evidence="9" type="ORF">SAMN03080610_00215</name>
</gene>
<feature type="signal peptide" evidence="8">
    <location>
        <begin position="1"/>
        <end position="26"/>
    </location>
</feature>
<evidence type="ECO:0000313" key="10">
    <source>
        <dbReference type="Proteomes" id="UP000199347"/>
    </source>
</evidence>
<evidence type="ECO:0000256" key="5">
    <source>
        <dbReference type="ARBA" id="ARBA00022734"/>
    </source>
</evidence>
<keyword evidence="5" id="KW-0430">Lectin</keyword>
<comment type="function">
    <text evidence="6">Has immunoglobulin-binding and hemagglutination properties, and can bind to mannose. Essential for virulence. May be involved in LPS biosynthesis or polysaccharide transport.</text>
</comment>
<keyword evidence="10" id="KW-1185">Reference proteome</keyword>
<organism evidence="9 10">
    <name type="scientific">Afifella marina DSM 2698</name>
    <dbReference type="NCBI Taxonomy" id="1120955"/>
    <lineage>
        <taxon>Bacteria</taxon>
        <taxon>Pseudomonadati</taxon>
        <taxon>Pseudomonadota</taxon>
        <taxon>Alphaproteobacteria</taxon>
        <taxon>Hyphomicrobiales</taxon>
        <taxon>Afifellaceae</taxon>
        <taxon>Afifella</taxon>
    </lineage>
</organism>
<evidence type="ECO:0000256" key="8">
    <source>
        <dbReference type="SAM" id="SignalP"/>
    </source>
</evidence>
<comment type="subcellular location">
    <subcellularLocation>
        <location evidence="1">Membrane</location>
        <topology evidence="1">Single-pass membrane protein</topology>
    </subcellularLocation>
</comment>
<dbReference type="GO" id="GO:0016020">
    <property type="term" value="C:membrane"/>
    <property type="evidence" value="ECO:0007669"/>
    <property type="project" value="UniProtKB-SubCell"/>
</dbReference>
<feature type="compositionally biased region" description="Pro residues" evidence="7">
    <location>
        <begin position="66"/>
        <end position="84"/>
    </location>
</feature>
<dbReference type="GO" id="GO:0030246">
    <property type="term" value="F:carbohydrate binding"/>
    <property type="evidence" value="ECO:0007669"/>
    <property type="project" value="UniProtKB-KW"/>
</dbReference>
<feature type="chain" id="PRO_5011483183" description="Lectin-like protein BA14k" evidence="8">
    <location>
        <begin position="27"/>
        <end position="143"/>
    </location>
</feature>
<protein>
    <recommendedName>
        <fullName evidence="3">Lectin-like protein BA14k</fullName>
    </recommendedName>
</protein>
<comment type="similarity">
    <text evidence="2">Belongs to the BA14k family.</text>
</comment>
<keyword evidence="4" id="KW-0472">Membrane</keyword>
<evidence type="ECO:0000256" key="7">
    <source>
        <dbReference type="SAM" id="MobiDB-lite"/>
    </source>
</evidence>
<dbReference type="Pfam" id="PF07886">
    <property type="entry name" value="BA14K"/>
    <property type="match status" value="1"/>
</dbReference>
<evidence type="ECO:0000256" key="3">
    <source>
        <dbReference type="ARBA" id="ARBA00020552"/>
    </source>
</evidence>
<proteinExistence type="inferred from homology"/>
<feature type="region of interest" description="Disordered" evidence="7">
    <location>
        <begin position="43"/>
        <end position="84"/>
    </location>
</feature>
<dbReference type="Proteomes" id="UP000199347">
    <property type="component" value="Unassembled WGS sequence"/>
</dbReference>
<sequence length="143" mass="16211">MRLKSLTVKICCLAVGLAWSIPSASAAPVSAPAVAPPDAAQIVQPVQWGPPPPPRYGPPRYYRPRYGPPRYGPPRYGPPPRWRRPPPPGWGPRPPYYGPPPVRYGAPRPWTREWYAYCSSKYRSFDPRTGTYRPYNGPRRLCR</sequence>
<dbReference type="OrthoDB" id="7889197at2"/>
<evidence type="ECO:0000256" key="6">
    <source>
        <dbReference type="ARBA" id="ARBA00025321"/>
    </source>
</evidence>
<dbReference type="EMBL" id="FMVW01000001">
    <property type="protein sequence ID" value="SCZ21081.1"/>
    <property type="molecule type" value="Genomic_DNA"/>
</dbReference>
<keyword evidence="8" id="KW-0732">Signal</keyword>
<accession>A0A1G5M8J6</accession>
<dbReference type="RefSeq" id="WP_092809044.1">
    <property type="nucleotide sequence ID" value="NZ_FMVW01000001.1"/>
</dbReference>
<evidence type="ECO:0000256" key="4">
    <source>
        <dbReference type="ARBA" id="ARBA00022475"/>
    </source>
</evidence>
<reference evidence="9 10" key="1">
    <citation type="submission" date="2016-10" db="EMBL/GenBank/DDBJ databases">
        <authorList>
            <person name="de Groot N.N."/>
        </authorList>
    </citation>
    <scope>NUCLEOTIDE SEQUENCE [LARGE SCALE GENOMIC DNA]</scope>
    <source>
        <strain evidence="9 10">DSM 2698</strain>
    </source>
</reference>
<dbReference type="InterPro" id="IPR012413">
    <property type="entry name" value="BA14K"/>
</dbReference>
<dbReference type="AlphaFoldDB" id="A0A1G5M8J6"/>
<evidence type="ECO:0000256" key="1">
    <source>
        <dbReference type="ARBA" id="ARBA00004167"/>
    </source>
</evidence>
<evidence type="ECO:0000256" key="2">
    <source>
        <dbReference type="ARBA" id="ARBA00010270"/>
    </source>
</evidence>
<keyword evidence="4" id="KW-1003">Cell membrane</keyword>
<name>A0A1G5M8J6_AFIMA</name>
<feature type="compositionally biased region" description="Pro residues" evidence="7">
    <location>
        <begin position="48"/>
        <end position="57"/>
    </location>
</feature>
<evidence type="ECO:0000313" key="9">
    <source>
        <dbReference type="EMBL" id="SCZ21081.1"/>
    </source>
</evidence>